<dbReference type="EMBL" id="DTLI01000127">
    <property type="protein sequence ID" value="HHS52172.1"/>
    <property type="molecule type" value="Genomic_DNA"/>
</dbReference>
<accession>A0A7C6A943</accession>
<evidence type="ECO:0000256" key="1">
    <source>
        <dbReference type="ARBA" id="ARBA00022485"/>
    </source>
</evidence>
<dbReference type="PANTHER" id="PTHR43687:SF2">
    <property type="entry name" value="FERREDOXIN 3"/>
    <property type="match status" value="1"/>
</dbReference>
<dbReference type="GO" id="GO:0046872">
    <property type="term" value="F:metal ion binding"/>
    <property type="evidence" value="ECO:0007669"/>
    <property type="project" value="UniProtKB-KW"/>
</dbReference>
<evidence type="ECO:0000259" key="5">
    <source>
        <dbReference type="PROSITE" id="PS51379"/>
    </source>
</evidence>
<keyword evidence="3" id="KW-0408">Iron</keyword>
<evidence type="ECO:0000313" key="6">
    <source>
        <dbReference type="EMBL" id="HHS52172.1"/>
    </source>
</evidence>
<comment type="caution">
    <text evidence="6">The sequence shown here is derived from an EMBL/GenBank/DDBJ whole genome shotgun (WGS) entry which is preliminary data.</text>
</comment>
<dbReference type="PANTHER" id="PTHR43687">
    <property type="entry name" value="ADENYLYLSULFATE REDUCTASE, BETA SUBUNIT"/>
    <property type="match status" value="1"/>
</dbReference>
<dbReference type="AlphaFoldDB" id="A0A7C6A943"/>
<keyword evidence="1" id="KW-0004">4Fe-4S</keyword>
<sequence>MSIFSGIPREKIPWYPTIDYEKCAGCQECYNFCHNGVFEWDEENNQPKVVQPYNCVIGCSACANLCATGAIKFPTRKELVEAINKIREGGTNEGKRD</sequence>
<dbReference type="PROSITE" id="PS51379">
    <property type="entry name" value="4FE4S_FER_2"/>
    <property type="match status" value="2"/>
</dbReference>
<keyword evidence="2" id="KW-0479">Metal-binding</keyword>
<dbReference type="Gene3D" id="3.30.70.20">
    <property type="match status" value="1"/>
</dbReference>
<dbReference type="InterPro" id="IPR050572">
    <property type="entry name" value="Fe-S_Ferredoxin"/>
</dbReference>
<feature type="domain" description="4Fe-4S ferredoxin-type" evidence="5">
    <location>
        <begin position="46"/>
        <end position="76"/>
    </location>
</feature>
<name>A0A7C6A943_UNCW3</name>
<gene>
    <name evidence="6" type="ORF">ENW73_04815</name>
</gene>
<evidence type="ECO:0000256" key="2">
    <source>
        <dbReference type="ARBA" id="ARBA00022723"/>
    </source>
</evidence>
<proteinExistence type="predicted"/>
<dbReference type="InterPro" id="IPR017896">
    <property type="entry name" value="4Fe4S_Fe-S-bd"/>
</dbReference>
<keyword evidence="4" id="KW-0411">Iron-sulfur</keyword>
<evidence type="ECO:0000256" key="4">
    <source>
        <dbReference type="ARBA" id="ARBA00023014"/>
    </source>
</evidence>
<dbReference type="Pfam" id="PF12838">
    <property type="entry name" value="Fer4_7"/>
    <property type="match status" value="1"/>
</dbReference>
<protein>
    <submittedName>
        <fullName evidence="6">Ferredoxin family protein</fullName>
    </submittedName>
</protein>
<reference evidence="6" key="1">
    <citation type="journal article" date="2020" name="mSystems">
        <title>Genome- and Community-Level Interaction Insights into Carbon Utilization and Element Cycling Functions of Hydrothermarchaeota in Hydrothermal Sediment.</title>
        <authorList>
            <person name="Zhou Z."/>
            <person name="Liu Y."/>
            <person name="Xu W."/>
            <person name="Pan J."/>
            <person name="Luo Z.H."/>
            <person name="Li M."/>
        </authorList>
    </citation>
    <scope>NUCLEOTIDE SEQUENCE [LARGE SCALE GENOMIC DNA]</scope>
    <source>
        <strain evidence="6">SpSt-876</strain>
    </source>
</reference>
<evidence type="ECO:0000256" key="3">
    <source>
        <dbReference type="ARBA" id="ARBA00023004"/>
    </source>
</evidence>
<feature type="domain" description="4Fe-4S ferredoxin-type" evidence="5">
    <location>
        <begin position="14"/>
        <end position="43"/>
    </location>
</feature>
<dbReference type="SUPFAM" id="SSF54862">
    <property type="entry name" value="4Fe-4S ferredoxins"/>
    <property type="match status" value="1"/>
</dbReference>
<dbReference type="GO" id="GO:0051539">
    <property type="term" value="F:4 iron, 4 sulfur cluster binding"/>
    <property type="evidence" value="ECO:0007669"/>
    <property type="project" value="UniProtKB-KW"/>
</dbReference>
<organism evidence="6">
    <name type="scientific">candidate division WOR-3 bacterium</name>
    <dbReference type="NCBI Taxonomy" id="2052148"/>
    <lineage>
        <taxon>Bacteria</taxon>
        <taxon>Bacteria division WOR-3</taxon>
    </lineage>
</organism>